<dbReference type="Pfam" id="PF20789">
    <property type="entry name" value="4HBT_3C"/>
    <property type="match status" value="1"/>
</dbReference>
<proteinExistence type="predicted"/>
<dbReference type="PANTHER" id="PTHR38110">
    <property type="entry name" value="CHROMOSOME 23, WHOLE GENOME SHOTGUN SEQUENCE"/>
    <property type="match status" value="1"/>
</dbReference>
<evidence type="ECO:0000259" key="2">
    <source>
        <dbReference type="Pfam" id="PF20789"/>
    </source>
</evidence>
<dbReference type="PANTHER" id="PTHR38110:SF1">
    <property type="entry name" value="THIOESTERASE DOMAIN-CONTAINING PROTEIN"/>
    <property type="match status" value="1"/>
</dbReference>
<dbReference type="EMBL" id="VIRS01000014">
    <property type="protein sequence ID" value="TQS43226.1"/>
    <property type="molecule type" value="Genomic_DNA"/>
</dbReference>
<gene>
    <name evidence="3" type="ORF">FL583_20500</name>
</gene>
<feature type="domain" description="Acyl-CoA thioesterase-like N-terminal HotDog" evidence="1">
    <location>
        <begin position="91"/>
        <end position="171"/>
    </location>
</feature>
<dbReference type="InterPro" id="IPR052389">
    <property type="entry name" value="Sec_Metab_Biosynth-Assoc"/>
</dbReference>
<dbReference type="InterPro" id="IPR049449">
    <property type="entry name" value="TesB_ACOT8-like_N"/>
</dbReference>
<dbReference type="InterPro" id="IPR029069">
    <property type="entry name" value="HotDog_dom_sf"/>
</dbReference>
<feature type="domain" description="Acyl-CoA thioesterase-like C-terminal" evidence="2">
    <location>
        <begin position="193"/>
        <end position="327"/>
    </location>
</feature>
<dbReference type="SUPFAM" id="SSF54637">
    <property type="entry name" value="Thioesterase/thiol ester dehydrase-isomerase"/>
    <property type="match status" value="2"/>
</dbReference>
<dbReference type="OrthoDB" id="5418286at2"/>
<evidence type="ECO:0000313" key="3">
    <source>
        <dbReference type="EMBL" id="TQS43226.1"/>
    </source>
</evidence>
<dbReference type="Pfam" id="PF13622">
    <property type="entry name" value="4HBT_3"/>
    <property type="match status" value="1"/>
</dbReference>
<dbReference type="InParanoid" id="A0A545APJ1"/>
<dbReference type="InterPro" id="IPR049450">
    <property type="entry name" value="ACOT8-like_C"/>
</dbReference>
<protein>
    <submittedName>
        <fullName evidence="3">Thioesterase family protein</fullName>
    </submittedName>
</protein>
<reference evidence="3 4" key="1">
    <citation type="submission" date="2019-07" db="EMBL/GenBank/DDBJ databases">
        <title>Cryptosporangium phraense sp. nov., isolated from plant litter.</title>
        <authorList>
            <person name="Suriyachadkun C."/>
        </authorList>
    </citation>
    <scope>NUCLEOTIDE SEQUENCE [LARGE SCALE GENOMIC DNA]</scope>
    <source>
        <strain evidence="3 4">A-T 5661</strain>
    </source>
</reference>
<name>A0A545APJ1_9ACTN</name>
<organism evidence="3 4">
    <name type="scientific">Cryptosporangium phraense</name>
    <dbReference type="NCBI Taxonomy" id="2593070"/>
    <lineage>
        <taxon>Bacteria</taxon>
        <taxon>Bacillati</taxon>
        <taxon>Actinomycetota</taxon>
        <taxon>Actinomycetes</taxon>
        <taxon>Cryptosporangiales</taxon>
        <taxon>Cryptosporangiaceae</taxon>
        <taxon>Cryptosporangium</taxon>
    </lineage>
</organism>
<dbReference type="Gene3D" id="2.40.160.210">
    <property type="entry name" value="Acyl-CoA thioesterase, double hotdog domain"/>
    <property type="match status" value="1"/>
</dbReference>
<evidence type="ECO:0000313" key="4">
    <source>
        <dbReference type="Proteomes" id="UP000317982"/>
    </source>
</evidence>
<dbReference type="AlphaFoldDB" id="A0A545APJ1"/>
<keyword evidence="4" id="KW-1185">Reference proteome</keyword>
<comment type="caution">
    <text evidence="3">The sequence shown here is derived from an EMBL/GenBank/DDBJ whole genome shotgun (WGS) entry which is preliminary data.</text>
</comment>
<evidence type="ECO:0000259" key="1">
    <source>
        <dbReference type="Pfam" id="PF13622"/>
    </source>
</evidence>
<sequence>MIRWLSCSDVSGPKFIVPRQMRLTRRPDRPRRTYCMLTSSTGFVASPNLSHGRRTRLSTTAVPNSGRVGVVLEIHTEIRETGPDRYATLIDGGWAIGSSLNGGYLQLPVVRAVLAAEGHPHPVAVTTDFLTAPHAGEAEIVVERLRTGKTVGTSRATLIQDGQPVLVSSVVTSTLDSNNPDLDLAPPIELPSPDQCTRIRSDVLPDTNLALMDHVDVRLAPEFANVVRGRPDGSMALRGWARMVDGRDPDPLVCLLAADAFPPVTFTLGRYGWAPTVQMTTYLRVLPAPGWLRAELRGRVLASGWFDEDCTIRDSAGRLVAQSRQIARIPRVPLPPEPEEDEE</sequence>
<accession>A0A545APJ1</accession>
<dbReference type="Proteomes" id="UP000317982">
    <property type="component" value="Unassembled WGS sequence"/>
</dbReference>
<dbReference type="InterPro" id="IPR042171">
    <property type="entry name" value="Acyl-CoA_hotdog"/>
</dbReference>